<keyword evidence="5" id="KW-1185">Reference proteome</keyword>
<dbReference type="Proteomes" id="UP001316087">
    <property type="component" value="Unassembled WGS sequence"/>
</dbReference>
<accession>A0ABS9UHG4</accession>
<feature type="domain" description="N-acetyltransferase" evidence="3">
    <location>
        <begin position="152"/>
        <end position="288"/>
    </location>
</feature>
<dbReference type="Gene3D" id="3.40.630.30">
    <property type="match status" value="1"/>
</dbReference>
<keyword evidence="2" id="KW-0012">Acyltransferase</keyword>
<dbReference type="InterPro" id="IPR000182">
    <property type="entry name" value="GNAT_dom"/>
</dbReference>
<dbReference type="RefSeq" id="WP_241370537.1">
    <property type="nucleotide sequence ID" value="NZ_JAKZFC010000007.1"/>
</dbReference>
<sequence length="288" mass="33003">MTTFEQLTVDQLEEAAAYIAALNSNKKFHIGFCGTEKEDILGDLHEDFIEESQVNMFVTRNADKITGLVGFDIYDGTAEVWGPFSREQQIENQIQLWHFATSKLNQVKEFLFFINEENTFQQQFMETIDAKKSSDELYLKRMKETFQPYEVISSEPYSEQDFAQFEAIHSLAFPNTYYSARTIVERLHNSAHQLIVLKENHALQGYAYFETDDAQHSTHLEFIAIAPAYRGLGLGKQLLNEALTLIFANDAITHVTLTVNNTNTEANSLYYKAGFQKQDALLSYVLQV</sequence>
<dbReference type="SUPFAM" id="SSF55729">
    <property type="entry name" value="Acyl-CoA N-acyltransferases (Nat)"/>
    <property type="match status" value="1"/>
</dbReference>
<dbReference type="Pfam" id="PF00583">
    <property type="entry name" value="Acetyltransf_1"/>
    <property type="match status" value="1"/>
</dbReference>
<evidence type="ECO:0000259" key="3">
    <source>
        <dbReference type="PROSITE" id="PS51186"/>
    </source>
</evidence>
<dbReference type="InterPro" id="IPR016181">
    <property type="entry name" value="Acyl_CoA_acyltransferase"/>
</dbReference>
<organism evidence="4 5">
    <name type="scientific">Solibacillus palustris</name>
    <dbReference type="NCBI Taxonomy" id="2908203"/>
    <lineage>
        <taxon>Bacteria</taxon>
        <taxon>Bacillati</taxon>
        <taxon>Bacillota</taxon>
        <taxon>Bacilli</taxon>
        <taxon>Bacillales</taxon>
        <taxon>Caryophanaceae</taxon>
        <taxon>Solibacillus</taxon>
    </lineage>
</organism>
<evidence type="ECO:0000256" key="1">
    <source>
        <dbReference type="ARBA" id="ARBA00022679"/>
    </source>
</evidence>
<dbReference type="EMBL" id="JAKZFC010000007">
    <property type="protein sequence ID" value="MCH7323365.1"/>
    <property type="molecule type" value="Genomic_DNA"/>
</dbReference>
<dbReference type="CDD" id="cd04301">
    <property type="entry name" value="NAT_SF"/>
    <property type="match status" value="1"/>
</dbReference>
<reference evidence="4 5" key="1">
    <citation type="submission" date="2022-03" db="EMBL/GenBank/DDBJ databases">
        <authorList>
            <person name="Jo J.-H."/>
            <person name="Im W.-T."/>
        </authorList>
    </citation>
    <scope>NUCLEOTIDE SEQUENCE [LARGE SCALE GENOMIC DNA]</scope>
    <source>
        <strain evidence="4 5">MA9</strain>
    </source>
</reference>
<keyword evidence="1" id="KW-0808">Transferase</keyword>
<dbReference type="PROSITE" id="PS51186">
    <property type="entry name" value="GNAT"/>
    <property type="match status" value="1"/>
</dbReference>
<name>A0ABS9UHG4_9BACL</name>
<dbReference type="PANTHER" id="PTHR43420">
    <property type="entry name" value="ACETYLTRANSFERASE"/>
    <property type="match status" value="1"/>
</dbReference>
<protein>
    <submittedName>
        <fullName evidence="4">GNAT family N-acetyltransferase</fullName>
    </submittedName>
</protein>
<dbReference type="InterPro" id="IPR050680">
    <property type="entry name" value="YpeA/RimI_acetyltransf"/>
</dbReference>
<proteinExistence type="predicted"/>
<gene>
    <name evidence="4" type="ORF">LZ480_15930</name>
</gene>
<evidence type="ECO:0000313" key="5">
    <source>
        <dbReference type="Proteomes" id="UP001316087"/>
    </source>
</evidence>
<evidence type="ECO:0000256" key="2">
    <source>
        <dbReference type="ARBA" id="ARBA00023315"/>
    </source>
</evidence>
<evidence type="ECO:0000313" key="4">
    <source>
        <dbReference type="EMBL" id="MCH7323365.1"/>
    </source>
</evidence>
<comment type="caution">
    <text evidence="4">The sequence shown here is derived from an EMBL/GenBank/DDBJ whole genome shotgun (WGS) entry which is preliminary data.</text>
</comment>